<dbReference type="Proteomes" id="UP000236731">
    <property type="component" value="Unassembled WGS sequence"/>
</dbReference>
<organism evidence="1 2">
    <name type="scientific">Sphingobacterium lactis</name>
    <dbReference type="NCBI Taxonomy" id="797291"/>
    <lineage>
        <taxon>Bacteria</taxon>
        <taxon>Pseudomonadati</taxon>
        <taxon>Bacteroidota</taxon>
        <taxon>Sphingobacteriia</taxon>
        <taxon>Sphingobacteriales</taxon>
        <taxon>Sphingobacteriaceae</taxon>
        <taxon>Sphingobacterium</taxon>
    </lineage>
</organism>
<name>A0A1H5YJJ1_9SPHI</name>
<accession>A0A1H5YJJ1</accession>
<sequence>MTLGLVFGLMHNEKKIPGVKLLNFSLPKTQFHFICLGHIEIMFKHLISTALTIIKP</sequence>
<evidence type="ECO:0000313" key="1">
    <source>
        <dbReference type="EMBL" id="SEG23880.1"/>
    </source>
</evidence>
<proteinExistence type="predicted"/>
<dbReference type="EMBL" id="FNUT01000006">
    <property type="protein sequence ID" value="SEG23880.1"/>
    <property type="molecule type" value="Genomic_DNA"/>
</dbReference>
<gene>
    <name evidence="1" type="ORF">SAMN05421877_10616</name>
</gene>
<evidence type="ECO:0000313" key="2">
    <source>
        <dbReference type="Proteomes" id="UP000236731"/>
    </source>
</evidence>
<dbReference type="AlphaFoldDB" id="A0A1H5YJJ1"/>
<protein>
    <submittedName>
        <fullName evidence="1">Uncharacterized protein</fullName>
    </submittedName>
</protein>
<keyword evidence="2" id="KW-1185">Reference proteome</keyword>
<reference evidence="2" key="1">
    <citation type="submission" date="2016-10" db="EMBL/GenBank/DDBJ databases">
        <authorList>
            <person name="Varghese N."/>
            <person name="Submissions S."/>
        </authorList>
    </citation>
    <scope>NUCLEOTIDE SEQUENCE [LARGE SCALE GENOMIC DNA]</scope>
    <source>
        <strain evidence="2">DSM 22361</strain>
    </source>
</reference>